<keyword evidence="6 8" id="KW-0051">Antiviral defense</keyword>
<dbReference type="GeneID" id="132709773"/>
<reference evidence="11" key="1">
    <citation type="submission" date="2025-08" db="UniProtKB">
        <authorList>
            <consortium name="RefSeq"/>
        </authorList>
    </citation>
    <scope>IDENTIFICATION</scope>
    <source>
        <tissue evidence="11">Blood</tissue>
    </source>
</reference>
<dbReference type="Pfam" id="PF00143">
    <property type="entry name" value="Interferon"/>
    <property type="match status" value="1"/>
</dbReference>
<keyword evidence="4" id="KW-0964">Secreted</keyword>
<comment type="subcellular location">
    <subcellularLocation>
        <location evidence="1">Secreted</location>
    </subcellularLocation>
</comment>
<organism evidence="10 11">
    <name type="scientific">Pantherophis guttatus</name>
    <name type="common">Corn snake</name>
    <name type="synonym">Elaphe guttata</name>
    <dbReference type="NCBI Taxonomy" id="94885"/>
    <lineage>
        <taxon>Eukaryota</taxon>
        <taxon>Metazoa</taxon>
        <taxon>Chordata</taxon>
        <taxon>Craniata</taxon>
        <taxon>Vertebrata</taxon>
        <taxon>Euteleostomi</taxon>
        <taxon>Lepidosauria</taxon>
        <taxon>Squamata</taxon>
        <taxon>Bifurcata</taxon>
        <taxon>Unidentata</taxon>
        <taxon>Episquamata</taxon>
        <taxon>Toxicofera</taxon>
        <taxon>Serpentes</taxon>
        <taxon>Colubroidea</taxon>
        <taxon>Colubridae</taxon>
        <taxon>Colubrinae</taxon>
        <taxon>Pantherophis</taxon>
    </lineage>
</organism>
<evidence type="ECO:0000256" key="6">
    <source>
        <dbReference type="ARBA" id="ARBA00023118"/>
    </source>
</evidence>
<comment type="similarity">
    <text evidence="2 8">Belongs to the alpha/beta interferon family.</text>
</comment>
<evidence type="ECO:0000313" key="11">
    <source>
        <dbReference type="RefSeq" id="XP_060540436.1"/>
    </source>
</evidence>
<dbReference type="PANTHER" id="PTHR11691:SF73">
    <property type="entry name" value="INTERFERON BETA"/>
    <property type="match status" value="1"/>
</dbReference>
<dbReference type="Gene3D" id="1.20.1250.10">
    <property type="match status" value="1"/>
</dbReference>
<evidence type="ECO:0000313" key="10">
    <source>
        <dbReference type="Proteomes" id="UP001652622"/>
    </source>
</evidence>
<keyword evidence="9" id="KW-1133">Transmembrane helix</keyword>
<keyword evidence="10" id="KW-1185">Reference proteome</keyword>
<dbReference type="RefSeq" id="XP_060540436.1">
    <property type="nucleotide sequence ID" value="XM_060684453.1"/>
</dbReference>
<evidence type="ECO:0000256" key="3">
    <source>
        <dbReference type="ARBA" id="ARBA00022514"/>
    </source>
</evidence>
<feature type="transmembrane region" description="Helical" evidence="9">
    <location>
        <begin position="35"/>
        <end position="60"/>
    </location>
</feature>
<accession>A0ABM3YWD1</accession>
<sequence length="219" mass="25809">MPEPFASVLLEDRGESMAEPRAGTSSYPSMPPKKIPVPMGLLCLVLLLTVPASGSNCNLLKLQQRRLNWQSVELLKGMKARLPAQCLRKMPAFSFPIQLLRIRQPQAATKAVLEMLQRFLHLLKNDHLWVTWETTLRKRLLEKLHAQTQRVQRCLEERKPKLGKSQKEWMHKLQLMKYFRSIRNYLEEKGLDRCTQEFVRHEIQVDFMYLDRLTERMEI</sequence>
<gene>
    <name evidence="11" type="primary">LOC132709773</name>
</gene>
<proteinExistence type="inferred from homology"/>
<keyword evidence="9" id="KW-0812">Transmembrane</keyword>
<evidence type="ECO:0000256" key="4">
    <source>
        <dbReference type="ARBA" id="ARBA00022525"/>
    </source>
</evidence>
<keyword evidence="3 8" id="KW-0202">Cytokine</keyword>
<evidence type="ECO:0000256" key="7">
    <source>
        <dbReference type="ARBA" id="ARBA00023157"/>
    </source>
</evidence>
<protein>
    <submittedName>
        <fullName evidence="11">Interferon omega-1-like</fullName>
    </submittedName>
</protein>
<evidence type="ECO:0000256" key="9">
    <source>
        <dbReference type="SAM" id="Phobius"/>
    </source>
</evidence>
<dbReference type="SUPFAM" id="SSF47266">
    <property type="entry name" value="4-helical cytokines"/>
    <property type="match status" value="1"/>
</dbReference>
<dbReference type="Proteomes" id="UP001652622">
    <property type="component" value="Unplaced"/>
</dbReference>
<dbReference type="SMART" id="SM00076">
    <property type="entry name" value="IFabd"/>
    <property type="match status" value="1"/>
</dbReference>
<dbReference type="InterPro" id="IPR009079">
    <property type="entry name" value="4_helix_cytokine-like_core"/>
</dbReference>
<keyword evidence="9" id="KW-0472">Membrane</keyword>
<evidence type="ECO:0000256" key="5">
    <source>
        <dbReference type="ARBA" id="ARBA00022729"/>
    </source>
</evidence>
<dbReference type="InterPro" id="IPR000471">
    <property type="entry name" value="Interferon_alpha/beta/delta"/>
</dbReference>
<name>A0ABM3YWD1_PANGU</name>
<evidence type="ECO:0000256" key="8">
    <source>
        <dbReference type="RuleBase" id="RU000436"/>
    </source>
</evidence>
<keyword evidence="7" id="KW-1015">Disulfide bond</keyword>
<keyword evidence="5" id="KW-0732">Signal</keyword>
<evidence type="ECO:0000256" key="2">
    <source>
        <dbReference type="ARBA" id="ARBA00011033"/>
    </source>
</evidence>
<evidence type="ECO:0000256" key="1">
    <source>
        <dbReference type="ARBA" id="ARBA00004613"/>
    </source>
</evidence>
<dbReference type="PANTHER" id="PTHR11691">
    <property type="entry name" value="TYPE I INTERFERON"/>
    <property type="match status" value="1"/>
</dbReference>
<dbReference type="PRINTS" id="PR00266">
    <property type="entry name" value="INTERFERONAB"/>
</dbReference>